<dbReference type="EMBL" id="BAAATD010000024">
    <property type="protein sequence ID" value="GAA2638049.1"/>
    <property type="molecule type" value="Genomic_DNA"/>
</dbReference>
<protein>
    <submittedName>
        <fullName evidence="3">PucR family transcriptional regulator</fullName>
    </submittedName>
</protein>
<evidence type="ECO:0000313" key="3">
    <source>
        <dbReference type="EMBL" id="GAA2638049.1"/>
    </source>
</evidence>
<dbReference type="RefSeq" id="WP_344549148.1">
    <property type="nucleotide sequence ID" value="NZ_BAAATD010000024.1"/>
</dbReference>
<evidence type="ECO:0000259" key="1">
    <source>
        <dbReference type="Pfam" id="PF13556"/>
    </source>
</evidence>
<gene>
    <name evidence="3" type="ORF">GCM10010411_92400</name>
</gene>
<dbReference type="InterPro" id="IPR042070">
    <property type="entry name" value="PucR_C-HTH_sf"/>
</dbReference>
<dbReference type="InterPro" id="IPR051448">
    <property type="entry name" value="CdaR-like_regulators"/>
</dbReference>
<dbReference type="InterPro" id="IPR058663">
    <property type="entry name" value="PucR-like_N"/>
</dbReference>
<keyword evidence="4" id="KW-1185">Reference proteome</keyword>
<sequence>MGSLVITELSSAEAAGLEAIVCDVVPETVAKAVAAIEAELPEYTRLQDPEHADFLSRTVERSIRGFLDLLLGRGSPEEELLEFFRDVGVIEAEEGLSVEVSQTAFRIGAGVAIHQLTEAAERHPDVSGVPGVVVGRVVEDVLGYLNRVAEAVLLGHADAQARAVGDLRLRRAQLIDQLITPVPHPGRIGRLAAQADWPLPRTAAAVALAPAAAGTRSGLMPPPDVLVGLHLDEPCLIVPDPEGPGRGRLIQASLRNRIAAIGPTVPVSGLAHSLRVARLALALPRSELPPGGGPIVAVEHLPLILLRLDPELTDTLLDHILAPLLNAGMSAWQIRRLAKTLESCLEHGFTSTAVAAALHVHAQTIRYRLKQLQVLFGDELHDPSRRLALHLAVRAWLARTAPGDPADSSRS</sequence>
<dbReference type="Gene3D" id="1.10.10.2840">
    <property type="entry name" value="PucR C-terminal helix-turn-helix domain"/>
    <property type="match status" value="1"/>
</dbReference>
<name>A0ABP6DA78_9ACTN</name>
<feature type="domain" description="PucR-like N-terminal" evidence="2">
    <location>
        <begin position="21"/>
        <end position="179"/>
    </location>
</feature>
<proteinExistence type="predicted"/>
<dbReference type="Pfam" id="PF13556">
    <property type="entry name" value="HTH_30"/>
    <property type="match status" value="1"/>
</dbReference>
<reference evidence="4" key="1">
    <citation type="journal article" date="2019" name="Int. J. Syst. Evol. Microbiol.">
        <title>The Global Catalogue of Microorganisms (GCM) 10K type strain sequencing project: providing services to taxonomists for standard genome sequencing and annotation.</title>
        <authorList>
            <consortium name="The Broad Institute Genomics Platform"/>
            <consortium name="The Broad Institute Genome Sequencing Center for Infectious Disease"/>
            <person name="Wu L."/>
            <person name="Ma J."/>
        </authorList>
    </citation>
    <scope>NUCLEOTIDE SEQUENCE [LARGE SCALE GENOMIC DNA]</scope>
    <source>
        <strain evidence="4">JCM 6833</strain>
    </source>
</reference>
<dbReference type="PANTHER" id="PTHR33744">
    <property type="entry name" value="CARBOHYDRATE DIACID REGULATOR"/>
    <property type="match status" value="1"/>
</dbReference>
<comment type="caution">
    <text evidence="3">The sequence shown here is derived from an EMBL/GenBank/DDBJ whole genome shotgun (WGS) entry which is preliminary data.</text>
</comment>
<accession>A0ABP6DA78</accession>
<evidence type="ECO:0000313" key="4">
    <source>
        <dbReference type="Proteomes" id="UP001501509"/>
    </source>
</evidence>
<evidence type="ECO:0000259" key="2">
    <source>
        <dbReference type="Pfam" id="PF25906"/>
    </source>
</evidence>
<dbReference type="Pfam" id="PF25906">
    <property type="entry name" value="PucR-like_N"/>
    <property type="match status" value="1"/>
</dbReference>
<dbReference type="PANTHER" id="PTHR33744:SF1">
    <property type="entry name" value="DNA-BINDING TRANSCRIPTIONAL ACTIVATOR ADER"/>
    <property type="match status" value="1"/>
</dbReference>
<organism evidence="3 4">
    <name type="scientific">Actinomadura fulvescens</name>
    <dbReference type="NCBI Taxonomy" id="46160"/>
    <lineage>
        <taxon>Bacteria</taxon>
        <taxon>Bacillati</taxon>
        <taxon>Actinomycetota</taxon>
        <taxon>Actinomycetes</taxon>
        <taxon>Streptosporangiales</taxon>
        <taxon>Thermomonosporaceae</taxon>
        <taxon>Actinomadura</taxon>
    </lineage>
</organism>
<feature type="domain" description="PucR C-terminal helix-turn-helix" evidence="1">
    <location>
        <begin position="337"/>
        <end position="395"/>
    </location>
</feature>
<dbReference type="Proteomes" id="UP001501509">
    <property type="component" value="Unassembled WGS sequence"/>
</dbReference>
<dbReference type="InterPro" id="IPR025736">
    <property type="entry name" value="PucR_C-HTH_dom"/>
</dbReference>